<sequence length="69" mass="7445">MALDIAELTKQLQAKQQQLTATQQQLTEERQKTQSALVSYEAANASALAELQTHRKAAETFLATSAAVG</sequence>
<protein>
    <submittedName>
        <fullName evidence="2">Uncharacterized protein</fullName>
    </submittedName>
</protein>
<dbReference type="EMBL" id="CP095061">
    <property type="protein sequence ID" value="UOQ67375.1"/>
    <property type="molecule type" value="Genomic_DNA"/>
</dbReference>
<feature type="coiled-coil region" evidence="1">
    <location>
        <begin position="5"/>
        <end position="43"/>
    </location>
</feature>
<dbReference type="RefSeq" id="WP_245122815.1">
    <property type="nucleotide sequence ID" value="NZ_CP095061.1"/>
</dbReference>
<proteinExistence type="predicted"/>
<name>A0ABY4G8Y9_9BACT</name>
<organism evidence="2 3">
    <name type="scientific">Hymenobacter volaticus</name>
    <dbReference type="NCBI Taxonomy" id="2932254"/>
    <lineage>
        <taxon>Bacteria</taxon>
        <taxon>Pseudomonadati</taxon>
        <taxon>Bacteroidota</taxon>
        <taxon>Cytophagia</taxon>
        <taxon>Cytophagales</taxon>
        <taxon>Hymenobacteraceae</taxon>
        <taxon>Hymenobacter</taxon>
    </lineage>
</organism>
<keyword evidence="3" id="KW-1185">Reference proteome</keyword>
<reference evidence="2" key="1">
    <citation type="submission" date="2022-04" db="EMBL/GenBank/DDBJ databases">
        <title>Hymenobacter sp. isolated from the air.</title>
        <authorList>
            <person name="Won M."/>
            <person name="Lee C.-M."/>
            <person name="Woen H.-Y."/>
            <person name="Kwon S.-W."/>
        </authorList>
    </citation>
    <scope>NUCLEOTIDE SEQUENCE</scope>
    <source>
        <strain evidence="2">5420S-77</strain>
    </source>
</reference>
<evidence type="ECO:0000256" key="1">
    <source>
        <dbReference type="SAM" id="Coils"/>
    </source>
</evidence>
<accession>A0ABY4G8Y9</accession>
<keyword evidence="1" id="KW-0175">Coiled coil</keyword>
<evidence type="ECO:0000313" key="2">
    <source>
        <dbReference type="EMBL" id="UOQ67375.1"/>
    </source>
</evidence>
<gene>
    <name evidence="2" type="ORF">MUN86_05705</name>
</gene>
<evidence type="ECO:0000313" key="3">
    <source>
        <dbReference type="Proteomes" id="UP000830401"/>
    </source>
</evidence>
<dbReference type="Proteomes" id="UP000830401">
    <property type="component" value="Chromosome"/>
</dbReference>